<feature type="region of interest" description="Disordered" evidence="1">
    <location>
        <begin position="1"/>
        <end position="29"/>
    </location>
</feature>
<dbReference type="EMBL" id="ML996694">
    <property type="protein sequence ID" value="KAF2400870.1"/>
    <property type="molecule type" value="Genomic_DNA"/>
</dbReference>
<evidence type="ECO:0000313" key="2">
    <source>
        <dbReference type="EMBL" id="KAF2400870.1"/>
    </source>
</evidence>
<sequence length="280" mass="31338">MAASSSYISTEESTPDAVDPTPHRVDGPSSLSAERLIKALEDMKPVSELIHHSATVIEHLDALGVKCALAGWLAVHLHIRYPKPSAVHPHLIELVAFLQPHELPSIVQRLMTAHPYTYRPAGMRGLGYFSGTFTAWIVIKRSGPSSYLEYLQFDYNELKEIYGIPILSVTRLLVGKMSCFATQSREIFERDDPRAAPTDDRKPRWKRLFMDILSIIAYMKRRDIMYDHDVPLPTAAKRLGERMGRSALAHFTSIGVPFVDDDPAQYYSGAGRAPAFDGSE</sequence>
<reference evidence="2" key="1">
    <citation type="journal article" date="2020" name="Stud. Mycol.">
        <title>101 Dothideomycetes genomes: a test case for predicting lifestyles and emergence of pathogens.</title>
        <authorList>
            <person name="Haridas S."/>
            <person name="Albert R."/>
            <person name="Binder M."/>
            <person name="Bloem J."/>
            <person name="Labutti K."/>
            <person name="Salamov A."/>
            <person name="Andreopoulos B."/>
            <person name="Baker S."/>
            <person name="Barry K."/>
            <person name="Bills G."/>
            <person name="Bluhm B."/>
            <person name="Cannon C."/>
            <person name="Castanera R."/>
            <person name="Culley D."/>
            <person name="Daum C."/>
            <person name="Ezra D."/>
            <person name="Gonzalez J."/>
            <person name="Henrissat B."/>
            <person name="Kuo A."/>
            <person name="Liang C."/>
            <person name="Lipzen A."/>
            <person name="Lutzoni F."/>
            <person name="Magnuson J."/>
            <person name="Mondo S."/>
            <person name="Nolan M."/>
            <person name="Ohm R."/>
            <person name="Pangilinan J."/>
            <person name="Park H.-J."/>
            <person name="Ramirez L."/>
            <person name="Alfaro M."/>
            <person name="Sun H."/>
            <person name="Tritt A."/>
            <person name="Yoshinaga Y."/>
            <person name="Zwiers L.-H."/>
            <person name="Turgeon B."/>
            <person name="Goodwin S."/>
            <person name="Spatafora J."/>
            <person name="Crous P."/>
            <person name="Grigoriev I."/>
        </authorList>
    </citation>
    <scope>NUCLEOTIDE SEQUENCE</scope>
    <source>
        <strain evidence="2">CBS 262.69</strain>
    </source>
</reference>
<keyword evidence="3" id="KW-1185">Reference proteome</keyword>
<gene>
    <name evidence="2" type="ORF">EJ06DRAFT_548793</name>
</gene>
<feature type="compositionally biased region" description="Polar residues" evidence="1">
    <location>
        <begin position="1"/>
        <end position="12"/>
    </location>
</feature>
<dbReference type="Proteomes" id="UP000799640">
    <property type="component" value="Unassembled WGS sequence"/>
</dbReference>
<dbReference type="AlphaFoldDB" id="A0A6G1HXW5"/>
<evidence type="ECO:0000313" key="3">
    <source>
        <dbReference type="Proteomes" id="UP000799640"/>
    </source>
</evidence>
<organism evidence="2 3">
    <name type="scientific">Trichodelitschia bisporula</name>
    <dbReference type="NCBI Taxonomy" id="703511"/>
    <lineage>
        <taxon>Eukaryota</taxon>
        <taxon>Fungi</taxon>
        <taxon>Dikarya</taxon>
        <taxon>Ascomycota</taxon>
        <taxon>Pezizomycotina</taxon>
        <taxon>Dothideomycetes</taxon>
        <taxon>Dothideomycetes incertae sedis</taxon>
        <taxon>Phaeotrichales</taxon>
        <taxon>Phaeotrichaceae</taxon>
        <taxon>Trichodelitschia</taxon>
    </lineage>
</organism>
<evidence type="ECO:0000256" key="1">
    <source>
        <dbReference type="SAM" id="MobiDB-lite"/>
    </source>
</evidence>
<name>A0A6G1HXW5_9PEZI</name>
<proteinExistence type="predicted"/>
<protein>
    <submittedName>
        <fullName evidence="2">Uncharacterized protein</fullName>
    </submittedName>
</protein>
<accession>A0A6G1HXW5</accession>